<keyword evidence="1" id="KW-0808">Transferase</keyword>
<evidence type="ECO:0000256" key="5">
    <source>
        <dbReference type="SAM" id="MobiDB-lite"/>
    </source>
</evidence>
<keyword evidence="6" id="KW-0812">Transmembrane</keyword>
<evidence type="ECO:0000256" key="6">
    <source>
        <dbReference type="SAM" id="Phobius"/>
    </source>
</evidence>
<gene>
    <name evidence="8" type="ORF">JHE00_32550</name>
</gene>
<dbReference type="SMART" id="SM00220">
    <property type="entry name" value="S_TKc"/>
    <property type="match status" value="1"/>
</dbReference>
<reference evidence="8" key="1">
    <citation type="submission" date="2020-12" db="EMBL/GenBank/DDBJ databases">
        <title>Prauserella sp. ASG 168, a novel actinomycete isolated from cave rock.</title>
        <authorList>
            <person name="Suriyachadkun C."/>
        </authorList>
    </citation>
    <scope>NUCLEOTIDE SEQUENCE</scope>
    <source>
        <strain evidence="8">ASG 168</strain>
    </source>
</reference>
<dbReference type="GO" id="GO:0005524">
    <property type="term" value="F:ATP binding"/>
    <property type="evidence" value="ECO:0007669"/>
    <property type="project" value="UniProtKB-KW"/>
</dbReference>
<evidence type="ECO:0000256" key="1">
    <source>
        <dbReference type="ARBA" id="ARBA00022679"/>
    </source>
</evidence>
<dbReference type="Proteomes" id="UP000635245">
    <property type="component" value="Unassembled WGS sequence"/>
</dbReference>
<evidence type="ECO:0000256" key="4">
    <source>
        <dbReference type="ARBA" id="ARBA00022840"/>
    </source>
</evidence>
<dbReference type="Pfam" id="PF00069">
    <property type="entry name" value="Pkinase"/>
    <property type="match status" value="1"/>
</dbReference>
<dbReference type="EMBL" id="JAENJH010000013">
    <property type="protein sequence ID" value="MBK1789086.1"/>
    <property type="molecule type" value="Genomic_DNA"/>
</dbReference>
<evidence type="ECO:0000313" key="8">
    <source>
        <dbReference type="EMBL" id="MBK1789086.1"/>
    </source>
</evidence>
<sequence>MATEETFGELVPLGEGPVATVLAAVDETSGQAYALKVFPGRIDRRTRAELDAELAILHTLRATVPVLAADGVEDTPDGRSALRMELCAQSLSELISSFGPLSVPDALALGEALAGALAATHRAGLVHGAVTPGNVLFRPSGEAVLSDAGLALRRVFPPDPIRALDFLPPETVRDGSADERSDLYGLGAILHLALSGVSPHQGKPGEQEGERVLRVLATPVPPLERPDLPPGLAQLVSSLLEKNADARPLDATSVATRLGSLTRPSAPARQDSAFDDFAAVAAPPAATGWPPPPGPAEQTQPVPRVRATHPAPSVPSVPSVPQPKLGEPVLVYGPKQPRKRRSRRAPVLVVIASLSVLAVAAVLLLVRTPREVTEPPPSAQIGGQAVPDAAQPDAAQLELLDPVDQGNFVELSWRSSETLDYAIIVVAEGAPQETVYAHRKTSHRLPVDPVLGYCFLVQGINSNGVVTESQPKPIRDAECG</sequence>
<dbReference type="AlphaFoldDB" id="A0A934V554"/>
<evidence type="ECO:0000256" key="2">
    <source>
        <dbReference type="ARBA" id="ARBA00022741"/>
    </source>
</evidence>
<evidence type="ECO:0000256" key="3">
    <source>
        <dbReference type="ARBA" id="ARBA00022777"/>
    </source>
</evidence>
<accession>A0A934V554</accession>
<proteinExistence type="predicted"/>
<keyword evidence="4" id="KW-0067">ATP-binding</keyword>
<feature type="domain" description="Protein kinase" evidence="7">
    <location>
        <begin position="7"/>
        <end position="261"/>
    </location>
</feature>
<dbReference type="SUPFAM" id="SSF56112">
    <property type="entry name" value="Protein kinase-like (PK-like)"/>
    <property type="match status" value="1"/>
</dbReference>
<dbReference type="InterPro" id="IPR000719">
    <property type="entry name" value="Prot_kinase_dom"/>
</dbReference>
<keyword evidence="9" id="KW-1185">Reference proteome</keyword>
<dbReference type="Gene3D" id="1.10.510.10">
    <property type="entry name" value="Transferase(Phosphotransferase) domain 1"/>
    <property type="match status" value="1"/>
</dbReference>
<protein>
    <submittedName>
        <fullName evidence="8">Protein kinase</fullName>
    </submittedName>
</protein>
<name>A0A934V554_9PSEU</name>
<organism evidence="8 9">
    <name type="scientific">Prauserella cavernicola</name>
    <dbReference type="NCBI Taxonomy" id="2800127"/>
    <lineage>
        <taxon>Bacteria</taxon>
        <taxon>Bacillati</taxon>
        <taxon>Actinomycetota</taxon>
        <taxon>Actinomycetes</taxon>
        <taxon>Pseudonocardiales</taxon>
        <taxon>Pseudonocardiaceae</taxon>
        <taxon>Prauserella</taxon>
    </lineage>
</organism>
<keyword evidence="6" id="KW-1133">Transmembrane helix</keyword>
<feature type="transmembrane region" description="Helical" evidence="6">
    <location>
        <begin position="345"/>
        <end position="366"/>
    </location>
</feature>
<dbReference type="GO" id="GO:0004674">
    <property type="term" value="F:protein serine/threonine kinase activity"/>
    <property type="evidence" value="ECO:0007669"/>
    <property type="project" value="TreeGrafter"/>
</dbReference>
<comment type="caution">
    <text evidence="8">The sequence shown here is derived from an EMBL/GenBank/DDBJ whole genome shotgun (WGS) entry which is preliminary data.</text>
</comment>
<keyword evidence="6" id="KW-0472">Membrane</keyword>
<keyword evidence="2" id="KW-0547">Nucleotide-binding</keyword>
<evidence type="ECO:0000313" key="9">
    <source>
        <dbReference type="Proteomes" id="UP000635245"/>
    </source>
</evidence>
<keyword evidence="3 8" id="KW-0418">Kinase</keyword>
<dbReference type="PANTHER" id="PTHR43289">
    <property type="entry name" value="MITOGEN-ACTIVATED PROTEIN KINASE KINASE KINASE 20-RELATED"/>
    <property type="match status" value="1"/>
</dbReference>
<evidence type="ECO:0000259" key="7">
    <source>
        <dbReference type="PROSITE" id="PS50011"/>
    </source>
</evidence>
<dbReference type="PANTHER" id="PTHR43289:SF34">
    <property type="entry name" value="SERINE_THREONINE-PROTEIN KINASE YBDM-RELATED"/>
    <property type="match status" value="1"/>
</dbReference>
<dbReference type="PROSITE" id="PS50011">
    <property type="entry name" value="PROTEIN_KINASE_DOM"/>
    <property type="match status" value="1"/>
</dbReference>
<dbReference type="InterPro" id="IPR011009">
    <property type="entry name" value="Kinase-like_dom_sf"/>
</dbReference>
<feature type="region of interest" description="Disordered" evidence="5">
    <location>
        <begin position="284"/>
        <end position="320"/>
    </location>
</feature>